<dbReference type="PANTHER" id="PTHR20765:SF1">
    <property type="entry name" value="EQUILIBRATIVE NUCLEOBASE TRANSPORTER 1"/>
    <property type="match status" value="1"/>
</dbReference>
<evidence type="ECO:0000256" key="1">
    <source>
        <dbReference type="SAM" id="MobiDB-lite"/>
    </source>
</evidence>
<dbReference type="SUPFAM" id="SSF103473">
    <property type="entry name" value="MFS general substrate transporter"/>
    <property type="match status" value="1"/>
</dbReference>
<keyword evidence="2" id="KW-0472">Membrane</keyword>
<evidence type="ECO:0000256" key="2">
    <source>
        <dbReference type="SAM" id="Phobius"/>
    </source>
</evidence>
<feature type="transmembrane region" description="Helical" evidence="2">
    <location>
        <begin position="297"/>
        <end position="319"/>
    </location>
</feature>
<feature type="transmembrane region" description="Helical" evidence="2">
    <location>
        <begin position="201"/>
        <end position="222"/>
    </location>
</feature>
<dbReference type="InterPro" id="IPR027197">
    <property type="entry name" value="SLC43A3"/>
</dbReference>
<organism evidence="3 4">
    <name type="scientific">Mizuhopecten yessoensis</name>
    <name type="common">Japanese scallop</name>
    <name type="synonym">Patinopecten yessoensis</name>
    <dbReference type="NCBI Taxonomy" id="6573"/>
    <lineage>
        <taxon>Eukaryota</taxon>
        <taxon>Metazoa</taxon>
        <taxon>Spiralia</taxon>
        <taxon>Lophotrochozoa</taxon>
        <taxon>Mollusca</taxon>
        <taxon>Bivalvia</taxon>
        <taxon>Autobranchia</taxon>
        <taxon>Pteriomorphia</taxon>
        <taxon>Pectinida</taxon>
        <taxon>Pectinoidea</taxon>
        <taxon>Pectinidae</taxon>
        <taxon>Mizuhopecten</taxon>
    </lineage>
</organism>
<sequence length="362" mass="40653">MFTCTWTPWLPLPGIIFVGVAGQALLISNLMQVLPLLQRGSSIYIGLINGCLDSSVLTMMVVKRLHEDGVNKKFSLIGTAILFVLVVGICTLLHPTTQKRDVTDGNQTTKRNEENDEPEENEKAKEKVIEDIVNKRELTSGDGDRTSGDMMNMTIGVILCHHLFISHVMWLSVVLLKFYYFLGSANRFMEHILQDESKVSYFTDVMSFVMLGGLVSSFIAGYTMDAMGKVFKGIMRTVIPLAVTSCLTILLSALAFISTPTALYVDFVVLTFLRSFVYSIHVQYIRIAFPMKYISMVYGMAVSISGILTMIQYGLFAWTEEYVGAMTHVNVFLLCASCISLFHPILVFFSYRRSRYTYIIKG</sequence>
<feature type="transmembrane region" description="Helical" evidence="2">
    <location>
        <begin position="234"/>
        <end position="257"/>
    </location>
</feature>
<keyword evidence="2" id="KW-1133">Transmembrane helix</keyword>
<feature type="transmembrane region" description="Helical" evidence="2">
    <location>
        <begin position="74"/>
        <end position="93"/>
    </location>
</feature>
<dbReference type="OrthoDB" id="330047at2759"/>
<reference evidence="3 4" key="1">
    <citation type="journal article" date="2017" name="Nat. Ecol. Evol.">
        <title>Scallop genome provides insights into evolution of bilaterian karyotype and development.</title>
        <authorList>
            <person name="Wang S."/>
            <person name="Zhang J."/>
            <person name="Jiao W."/>
            <person name="Li J."/>
            <person name="Xun X."/>
            <person name="Sun Y."/>
            <person name="Guo X."/>
            <person name="Huan P."/>
            <person name="Dong B."/>
            <person name="Zhang L."/>
            <person name="Hu X."/>
            <person name="Sun X."/>
            <person name="Wang J."/>
            <person name="Zhao C."/>
            <person name="Wang Y."/>
            <person name="Wang D."/>
            <person name="Huang X."/>
            <person name="Wang R."/>
            <person name="Lv J."/>
            <person name="Li Y."/>
            <person name="Zhang Z."/>
            <person name="Liu B."/>
            <person name="Lu W."/>
            <person name="Hui Y."/>
            <person name="Liang J."/>
            <person name="Zhou Z."/>
            <person name="Hou R."/>
            <person name="Li X."/>
            <person name="Liu Y."/>
            <person name="Li H."/>
            <person name="Ning X."/>
            <person name="Lin Y."/>
            <person name="Zhao L."/>
            <person name="Xing Q."/>
            <person name="Dou J."/>
            <person name="Li Y."/>
            <person name="Mao J."/>
            <person name="Guo H."/>
            <person name="Dou H."/>
            <person name="Li T."/>
            <person name="Mu C."/>
            <person name="Jiang W."/>
            <person name="Fu Q."/>
            <person name="Fu X."/>
            <person name="Miao Y."/>
            <person name="Liu J."/>
            <person name="Yu Q."/>
            <person name="Li R."/>
            <person name="Liao H."/>
            <person name="Li X."/>
            <person name="Kong Y."/>
            <person name="Jiang Z."/>
            <person name="Chourrout D."/>
            <person name="Li R."/>
            <person name="Bao Z."/>
        </authorList>
    </citation>
    <scope>NUCLEOTIDE SEQUENCE [LARGE SCALE GENOMIC DNA]</scope>
    <source>
        <strain evidence="3 4">PY_sf001</strain>
    </source>
</reference>
<accession>A0A210QRE4</accession>
<name>A0A210QRE4_MIZYE</name>
<keyword evidence="4" id="KW-1185">Reference proteome</keyword>
<feature type="transmembrane region" description="Helical" evidence="2">
    <location>
        <begin position="43"/>
        <end position="62"/>
    </location>
</feature>
<protein>
    <submittedName>
        <fullName evidence="3">Solute carrier family 43 member 3</fullName>
    </submittedName>
</protein>
<evidence type="ECO:0000313" key="4">
    <source>
        <dbReference type="Proteomes" id="UP000242188"/>
    </source>
</evidence>
<comment type="caution">
    <text evidence="3">The sequence shown here is derived from an EMBL/GenBank/DDBJ whole genome shotgun (WGS) entry which is preliminary data.</text>
</comment>
<feature type="region of interest" description="Disordered" evidence="1">
    <location>
        <begin position="100"/>
        <end position="126"/>
    </location>
</feature>
<feature type="transmembrane region" description="Helical" evidence="2">
    <location>
        <begin position="263"/>
        <end position="285"/>
    </location>
</feature>
<feature type="transmembrane region" description="Helical" evidence="2">
    <location>
        <begin position="331"/>
        <end position="351"/>
    </location>
</feature>
<dbReference type="InterPro" id="IPR036259">
    <property type="entry name" value="MFS_trans_sf"/>
</dbReference>
<feature type="transmembrane region" description="Helical" evidence="2">
    <location>
        <begin position="12"/>
        <end position="31"/>
    </location>
</feature>
<dbReference type="EMBL" id="NEDP02002292">
    <property type="protein sequence ID" value="OWF51312.1"/>
    <property type="molecule type" value="Genomic_DNA"/>
</dbReference>
<dbReference type="PANTHER" id="PTHR20765">
    <property type="entry name" value="SOLUTE CARRIER FAMILY 43 MEMBER 3-RELATED"/>
    <property type="match status" value="1"/>
</dbReference>
<dbReference type="Gene3D" id="1.20.1250.20">
    <property type="entry name" value="MFS general substrate transporter like domains"/>
    <property type="match status" value="1"/>
</dbReference>
<evidence type="ECO:0000313" key="3">
    <source>
        <dbReference type="EMBL" id="OWF51312.1"/>
    </source>
</evidence>
<proteinExistence type="predicted"/>
<keyword evidence="2" id="KW-0812">Transmembrane</keyword>
<feature type="transmembrane region" description="Helical" evidence="2">
    <location>
        <begin position="155"/>
        <end position="181"/>
    </location>
</feature>
<dbReference type="AlphaFoldDB" id="A0A210QRE4"/>
<dbReference type="Proteomes" id="UP000242188">
    <property type="component" value="Unassembled WGS sequence"/>
</dbReference>
<gene>
    <name evidence="3" type="ORF">KP79_PYT24664</name>
</gene>